<organism evidence="1 2">
    <name type="scientific">Strongylus vulgaris</name>
    <name type="common">Blood worm</name>
    <dbReference type="NCBI Taxonomy" id="40348"/>
    <lineage>
        <taxon>Eukaryota</taxon>
        <taxon>Metazoa</taxon>
        <taxon>Ecdysozoa</taxon>
        <taxon>Nematoda</taxon>
        <taxon>Chromadorea</taxon>
        <taxon>Rhabditida</taxon>
        <taxon>Rhabditina</taxon>
        <taxon>Rhabditomorpha</taxon>
        <taxon>Strongyloidea</taxon>
        <taxon>Strongylidae</taxon>
        <taxon>Strongylus</taxon>
    </lineage>
</organism>
<evidence type="ECO:0000313" key="2">
    <source>
        <dbReference type="Proteomes" id="UP000270094"/>
    </source>
</evidence>
<name>A0A3P7L307_STRVU</name>
<protein>
    <submittedName>
        <fullName evidence="1">Uncharacterized protein</fullName>
    </submittedName>
</protein>
<sequence>MRTPINGYRLVGLLSAARLFHGNLIFMKKEQHRRRKLEKKICRRVGVRREVVFDGVRLEEFLTTCDWTIEEDPTKDYDAS</sequence>
<evidence type="ECO:0000313" key="1">
    <source>
        <dbReference type="EMBL" id="VDM77125.1"/>
    </source>
</evidence>
<dbReference type="OrthoDB" id="5907059at2759"/>
<proteinExistence type="predicted"/>
<gene>
    <name evidence="1" type="ORF">SVUK_LOCUS12123</name>
</gene>
<accession>A0A3P7L307</accession>
<dbReference type="EMBL" id="UYYB01098483">
    <property type="protein sequence ID" value="VDM77125.1"/>
    <property type="molecule type" value="Genomic_DNA"/>
</dbReference>
<dbReference type="AlphaFoldDB" id="A0A3P7L307"/>
<dbReference type="Proteomes" id="UP000270094">
    <property type="component" value="Unassembled WGS sequence"/>
</dbReference>
<reference evidence="1 2" key="1">
    <citation type="submission" date="2018-11" db="EMBL/GenBank/DDBJ databases">
        <authorList>
            <consortium name="Pathogen Informatics"/>
        </authorList>
    </citation>
    <scope>NUCLEOTIDE SEQUENCE [LARGE SCALE GENOMIC DNA]</scope>
</reference>
<keyword evidence="2" id="KW-1185">Reference proteome</keyword>